<proteinExistence type="inferred from homology"/>
<dbReference type="NCBIfam" id="TIGR03705">
    <property type="entry name" value="poly_P_kin"/>
    <property type="match status" value="1"/>
</dbReference>
<dbReference type="Gene3D" id="1.20.58.310">
    <property type="entry name" value="Polyphosphate kinase N-terminal domain"/>
    <property type="match status" value="1"/>
</dbReference>
<dbReference type="NCBIfam" id="NF003921">
    <property type="entry name" value="PRK05443.2-2"/>
    <property type="match status" value="1"/>
</dbReference>
<feature type="domain" description="Polyphosphate kinase middle" evidence="8">
    <location>
        <begin position="128"/>
        <end position="307"/>
    </location>
</feature>
<keyword evidence="6" id="KW-0479">Metal-binding</keyword>
<evidence type="ECO:0000256" key="2">
    <source>
        <dbReference type="ARBA" id="ARBA00022679"/>
    </source>
</evidence>
<dbReference type="EC" id="2.7.4.1" evidence="6 7"/>
<dbReference type="GO" id="GO:0008976">
    <property type="term" value="F:polyphosphate kinase activity"/>
    <property type="evidence" value="ECO:0007669"/>
    <property type="project" value="UniProtKB-EC"/>
</dbReference>
<dbReference type="InterPro" id="IPR041108">
    <property type="entry name" value="PP_kinase_C_1"/>
</dbReference>
<dbReference type="InterPro" id="IPR025198">
    <property type="entry name" value="PPK_N_dom"/>
</dbReference>
<dbReference type="InterPro" id="IPR025200">
    <property type="entry name" value="PPK_C_dom2"/>
</dbReference>
<dbReference type="InterPro" id="IPR036832">
    <property type="entry name" value="PPK_N_dom_sf"/>
</dbReference>
<dbReference type="InterPro" id="IPR003414">
    <property type="entry name" value="PP_kinase"/>
</dbReference>
<dbReference type="Pfam" id="PF02503">
    <property type="entry name" value="PP_kinase"/>
    <property type="match status" value="1"/>
</dbReference>
<reference evidence="12 13" key="1">
    <citation type="submission" date="2024-09" db="EMBL/GenBank/DDBJ databases">
        <authorList>
            <person name="Sun Q."/>
            <person name="Mori K."/>
        </authorList>
    </citation>
    <scope>NUCLEOTIDE SEQUENCE [LARGE SCALE GENOMIC DNA]</scope>
    <source>
        <strain evidence="12 13">CCM 7765</strain>
    </source>
</reference>
<dbReference type="PANTHER" id="PTHR30218">
    <property type="entry name" value="POLYPHOSPHATE KINASE"/>
    <property type="match status" value="1"/>
</dbReference>
<comment type="cofactor">
    <cofactor evidence="6">
        <name>Mg(2+)</name>
        <dbReference type="ChEBI" id="CHEBI:18420"/>
    </cofactor>
</comment>
<comment type="PTM">
    <text evidence="6 7">An intermediate of this reaction is the autophosphorylated ppk in which a phosphate is covalently linked to a histidine residue through a N-P bond.</text>
</comment>
<feature type="domain" description="Polyphosphate kinase N-terminal" evidence="9">
    <location>
        <begin position="12"/>
        <end position="116"/>
    </location>
</feature>
<feature type="binding site" evidence="6">
    <location>
        <position position="49"/>
    </location>
    <ligand>
        <name>ATP</name>
        <dbReference type="ChEBI" id="CHEBI:30616"/>
    </ligand>
</feature>
<dbReference type="Gene3D" id="3.30.870.10">
    <property type="entry name" value="Endonuclease Chain A"/>
    <property type="match status" value="2"/>
</dbReference>
<comment type="function">
    <text evidence="6 7">Catalyzes the reversible transfer of the terminal phosphate of ATP to form a long-chain polyphosphate (polyP).</text>
</comment>
<feature type="binding site" evidence="6">
    <location>
        <position position="407"/>
    </location>
    <ligand>
        <name>Mg(2+)</name>
        <dbReference type="ChEBI" id="CHEBI:18420"/>
    </ligand>
</feature>
<evidence type="ECO:0000256" key="7">
    <source>
        <dbReference type="RuleBase" id="RU003800"/>
    </source>
</evidence>
<evidence type="ECO:0000256" key="1">
    <source>
        <dbReference type="ARBA" id="ARBA00022553"/>
    </source>
</evidence>
<dbReference type="SUPFAM" id="SSF143724">
    <property type="entry name" value="PHP14-like"/>
    <property type="match status" value="1"/>
</dbReference>
<keyword evidence="1 6" id="KW-0597">Phosphoprotein</keyword>
<feature type="binding site" evidence="6">
    <location>
        <position position="594"/>
    </location>
    <ligand>
        <name>ATP</name>
        <dbReference type="ChEBI" id="CHEBI:30616"/>
    </ligand>
</feature>
<dbReference type="Pfam" id="PF17941">
    <property type="entry name" value="PP_kinase_C_1"/>
    <property type="match status" value="1"/>
</dbReference>
<dbReference type="CDD" id="cd09164">
    <property type="entry name" value="PLDc_EcPPK1_C1_like"/>
    <property type="match status" value="1"/>
</dbReference>
<keyword evidence="13" id="KW-1185">Reference proteome</keyword>
<dbReference type="SUPFAM" id="SSF56024">
    <property type="entry name" value="Phospholipase D/nuclease"/>
    <property type="match status" value="2"/>
</dbReference>
<accession>A0ABV6HJC1</accession>
<dbReference type="InterPro" id="IPR024953">
    <property type="entry name" value="PP_kinase_middle"/>
</dbReference>
<evidence type="ECO:0000259" key="9">
    <source>
        <dbReference type="Pfam" id="PF13089"/>
    </source>
</evidence>
<dbReference type="InterPro" id="IPR036830">
    <property type="entry name" value="PP_kinase_middle_dom_sf"/>
</dbReference>
<feature type="domain" description="Polyphosphate kinase C-terminal" evidence="10">
    <location>
        <begin position="506"/>
        <end position="677"/>
    </location>
</feature>
<sequence>MSASFKSKAPLINREISWLYFNERVLQEAADKSVPLLERLRFLSIFSSNLDEFYRVRVATLNRLANVNTKAKELLGFNPRKVLNEIKNIVVKQEKRFEYLYEHEIIKELAEEKIFIINEKQLNVSRGEFVRKYFQEKVLPNLVPIMLDVDNTKPFPELKDRRIYFLIKLTYHKKIRYALLEVPSKSINRFLVLPHSNQLKFIILLDDIIRYCLDELFFIFKYDTIEAFTIQLTRDAELDIDPNVSEKFIEALSKSLQRRSKGKPMRLLYDSEIPLDMLNFLVSRMNLSNGVLIPGNRYHNFKDFIAFPNVGGPSLEYETLPALEVKELDLSNSIFNQIAKRDYLISLPYQSFDYIIHFLREAAIDPKVVEINITLYRLAENSKIINALINAAKNGKKVNCLIELKARFDEEANIFWSNKLEEGGVHVHYGLLAYKVHSKICLISRREKGRLTYYANLATGNYNEKSARSYCDHSMFTVHKGITADLKRLFKGLEKKSFYKGYKYIITSPLEMRNAVYQLIDREIELAKAGKDAYMILKMNSLSDEGMILKLYEASNAGVKIRLIVRGMCCLVPQQPGFSENITVISIVDRFLEHARVWIFGNDGNEKIYLSSADWMTRNIDRRLEVSFPVVDPLLVKEIKDILDLQLRDNTKARVINAANDNRYVKKRKNEMSYRAQLDTYHYLKQKNK</sequence>
<dbReference type="SUPFAM" id="SSF140356">
    <property type="entry name" value="PPK N-terminal domain-like"/>
    <property type="match status" value="1"/>
</dbReference>
<evidence type="ECO:0000256" key="4">
    <source>
        <dbReference type="ARBA" id="ARBA00022777"/>
    </source>
</evidence>
<organism evidence="12 13">
    <name type="scientific">Olivibacter oleidegradans</name>
    <dbReference type="NCBI Taxonomy" id="760123"/>
    <lineage>
        <taxon>Bacteria</taxon>
        <taxon>Pseudomonadati</taxon>
        <taxon>Bacteroidota</taxon>
        <taxon>Sphingobacteriia</taxon>
        <taxon>Sphingobacteriales</taxon>
        <taxon>Sphingobacteriaceae</taxon>
        <taxon>Olivibacter</taxon>
    </lineage>
</organism>
<keyword evidence="3 6" id="KW-0547">Nucleotide-binding</keyword>
<comment type="caution">
    <text evidence="12">The sequence shown here is derived from an EMBL/GenBank/DDBJ whole genome shotgun (WGS) entry which is preliminary data.</text>
</comment>
<dbReference type="PIRSF" id="PIRSF015589">
    <property type="entry name" value="PP_kinase"/>
    <property type="match status" value="1"/>
</dbReference>
<gene>
    <name evidence="12" type="primary">ppk1</name>
    <name evidence="6" type="synonym">ppk</name>
    <name evidence="12" type="ORF">ACFFI0_11775</name>
</gene>
<evidence type="ECO:0000256" key="6">
    <source>
        <dbReference type="HAMAP-Rule" id="MF_00347"/>
    </source>
</evidence>
<comment type="catalytic activity">
    <reaction evidence="6 7">
        <text>[phosphate](n) + ATP = [phosphate](n+1) + ADP</text>
        <dbReference type="Rhea" id="RHEA:19573"/>
        <dbReference type="Rhea" id="RHEA-COMP:9859"/>
        <dbReference type="Rhea" id="RHEA-COMP:14280"/>
        <dbReference type="ChEBI" id="CHEBI:16838"/>
        <dbReference type="ChEBI" id="CHEBI:30616"/>
        <dbReference type="ChEBI" id="CHEBI:456216"/>
        <dbReference type="EC" id="2.7.4.1"/>
    </reaction>
</comment>
<dbReference type="EMBL" id="JBHLWO010000002">
    <property type="protein sequence ID" value="MFC0318994.1"/>
    <property type="molecule type" value="Genomic_DNA"/>
</dbReference>
<keyword evidence="2 6" id="KW-0808">Transferase</keyword>
<name>A0ABV6HJC1_9SPHI</name>
<dbReference type="PANTHER" id="PTHR30218:SF0">
    <property type="entry name" value="POLYPHOSPHATE KINASE"/>
    <property type="match status" value="1"/>
</dbReference>
<keyword evidence="6" id="KW-0460">Magnesium</keyword>
<evidence type="ECO:0000256" key="3">
    <source>
        <dbReference type="ARBA" id="ARBA00022741"/>
    </source>
</evidence>
<dbReference type="HAMAP" id="MF_00347">
    <property type="entry name" value="Polyphosphate_kinase"/>
    <property type="match status" value="1"/>
</dbReference>
<feature type="domain" description="Polyphosphate kinase C-terminal" evidence="11">
    <location>
        <begin position="333"/>
        <end position="496"/>
    </location>
</feature>
<keyword evidence="4 6" id="KW-0418">Kinase</keyword>
<dbReference type="Proteomes" id="UP001589774">
    <property type="component" value="Unassembled WGS sequence"/>
</dbReference>
<feature type="binding site" evidence="6">
    <location>
        <position position="470"/>
    </location>
    <ligand>
        <name>ATP</name>
        <dbReference type="ChEBI" id="CHEBI:30616"/>
    </ligand>
</feature>
<evidence type="ECO:0000259" key="8">
    <source>
        <dbReference type="Pfam" id="PF02503"/>
    </source>
</evidence>
<comment type="similarity">
    <text evidence="6 7">Belongs to the polyphosphate kinase 1 (PPK1) family.</text>
</comment>
<dbReference type="NCBIfam" id="NF003917">
    <property type="entry name" value="PRK05443.1-1"/>
    <property type="match status" value="1"/>
</dbReference>
<feature type="binding site" evidence="6">
    <location>
        <position position="566"/>
    </location>
    <ligand>
        <name>ATP</name>
        <dbReference type="ChEBI" id="CHEBI:30616"/>
    </ligand>
</feature>
<evidence type="ECO:0000256" key="5">
    <source>
        <dbReference type="ARBA" id="ARBA00022840"/>
    </source>
</evidence>
<dbReference type="RefSeq" id="WP_130857446.1">
    <property type="nucleotide sequence ID" value="NZ_JBHLWO010000002.1"/>
</dbReference>
<evidence type="ECO:0000313" key="13">
    <source>
        <dbReference type="Proteomes" id="UP001589774"/>
    </source>
</evidence>
<evidence type="ECO:0000259" key="10">
    <source>
        <dbReference type="Pfam" id="PF13090"/>
    </source>
</evidence>
<dbReference type="Pfam" id="PF13089">
    <property type="entry name" value="PP_kinase_N"/>
    <property type="match status" value="1"/>
</dbReference>
<evidence type="ECO:0000259" key="11">
    <source>
        <dbReference type="Pfam" id="PF17941"/>
    </source>
</evidence>
<dbReference type="Gene3D" id="3.30.1840.10">
    <property type="entry name" value="Polyphosphate kinase middle domain"/>
    <property type="match status" value="1"/>
</dbReference>
<dbReference type="CDD" id="cd09167">
    <property type="entry name" value="PLDc_EcPPK1_C2_like"/>
    <property type="match status" value="1"/>
</dbReference>
<feature type="active site" description="Phosphohistidine intermediate" evidence="6">
    <location>
        <position position="437"/>
    </location>
</feature>
<protein>
    <recommendedName>
        <fullName evidence="6 7">Polyphosphate kinase</fullName>
        <ecNumber evidence="6 7">2.7.4.1</ecNumber>
    </recommendedName>
    <alternativeName>
        <fullName evidence="6">ATP-polyphosphate phosphotransferase</fullName>
    </alternativeName>
    <alternativeName>
        <fullName evidence="6">Polyphosphoric acid kinase</fullName>
    </alternativeName>
</protein>
<evidence type="ECO:0000313" key="12">
    <source>
        <dbReference type="EMBL" id="MFC0318994.1"/>
    </source>
</evidence>
<dbReference type="Pfam" id="PF13090">
    <property type="entry name" value="PP_kinase_C"/>
    <property type="match status" value="1"/>
</dbReference>
<keyword evidence="5 6" id="KW-0067">ATP-binding</keyword>
<feature type="binding site" evidence="6">
    <location>
        <position position="377"/>
    </location>
    <ligand>
        <name>Mg(2+)</name>
        <dbReference type="ChEBI" id="CHEBI:18420"/>
    </ligand>
</feature>